<dbReference type="GO" id="GO:0005886">
    <property type="term" value="C:plasma membrane"/>
    <property type="evidence" value="ECO:0007669"/>
    <property type="project" value="TreeGrafter"/>
</dbReference>
<feature type="transmembrane region" description="Helical" evidence="5">
    <location>
        <begin position="260"/>
        <end position="280"/>
    </location>
</feature>
<evidence type="ECO:0000256" key="5">
    <source>
        <dbReference type="SAM" id="Phobius"/>
    </source>
</evidence>
<evidence type="ECO:0000256" key="3">
    <source>
        <dbReference type="ARBA" id="ARBA00022989"/>
    </source>
</evidence>
<dbReference type="EMBL" id="ML735231">
    <property type="protein sequence ID" value="KAE8393200.1"/>
    <property type="molecule type" value="Genomic_DNA"/>
</dbReference>
<dbReference type="PANTHER" id="PTHR23502:SF2">
    <property type="entry name" value="TRANSPORTER, PUTATIVE (AFU_ORTHOLOGUE AFUA_2G08910)-RELATED"/>
    <property type="match status" value="1"/>
</dbReference>
<evidence type="ECO:0000256" key="1">
    <source>
        <dbReference type="ARBA" id="ARBA00004141"/>
    </source>
</evidence>
<name>A0A5N7CG84_PETAA</name>
<evidence type="ECO:0000256" key="4">
    <source>
        <dbReference type="ARBA" id="ARBA00023136"/>
    </source>
</evidence>
<dbReference type="GO" id="GO:0022857">
    <property type="term" value="F:transmembrane transporter activity"/>
    <property type="evidence" value="ECO:0007669"/>
    <property type="project" value="InterPro"/>
</dbReference>
<reference evidence="6" key="1">
    <citation type="submission" date="2019-04" db="EMBL/GenBank/DDBJ databases">
        <title>Friends and foes A comparative genomics studyof 23 Aspergillus species from section Flavi.</title>
        <authorList>
            <consortium name="DOE Joint Genome Institute"/>
            <person name="Kjaerbolling I."/>
            <person name="Vesth T."/>
            <person name="Frisvad J.C."/>
            <person name="Nybo J.L."/>
            <person name="Theobald S."/>
            <person name="Kildgaard S."/>
            <person name="Isbrandt T."/>
            <person name="Kuo A."/>
            <person name="Sato A."/>
            <person name="Lyhne E.K."/>
            <person name="Kogle M.E."/>
            <person name="Wiebenga A."/>
            <person name="Kun R.S."/>
            <person name="Lubbers R.J."/>
            <person name="Makela M.R."/>
            <person name="Barry K."/>
            <person name="Chovatia M."/>
            <person name="Clum A."/>
            <person name="Daum C."/>
            <person name="Haridas S."/>
            <person name="He G."/>
            <person name="LaButti K."/>
            <person name="Lipzen A."/>
            <person name="Mondo S."/>
            <person name="Riley R."/>
            <person name="Salamov A."/>
            <person name="Simmons B.A."/>
            <person name="Magnuson J.K."/>
            <person name="Henrissat B."/>
            <person name="Mortensen U.H."/>
            <person name="Larsen T.O."/>
            <person name="Devries R.P."/>
            <person name="Grigoriev I.V."/>
            <person name="Machida M."/>
            <person name="Baker S.E."/>
            <person name="Andersen M.R."/>
        </authorList>
    </citation>
    <scope>NUCLEOTIDE SEQUENCE [LARGE SCALE GENOMIC DNA]</scope>
    <source>
        <strain evidence="6">IBT 14317</strain>
    </source>
</reference>
<dbReference type="OrthoDB" id="2533084at2759"/>
<dbReference type="InterPro" id="IPR011701">
    <property type="entry name" value="MFS"/>
</dbReference>
<keyword evidence="4 5" id="KW-0472">Membrane</keyword>
<dbReference type="InterPro" id="IPR036259">
    <property type="entry name" value="MFS_trans_sf"/>
</dbReference>
<proteinExistence type="predicted"/>
<comment type="subcellular location">
    <subcellularLocation>
        <location evidence="1">Membrane</location>
        <topology evidence="1">Multi-pass membrane protein</topology>
    </subcellularLocation>
</comment>
<evidence type="ECO:0000313" key="6">
    <source>
        <dbReference type="EMBL" id="KAE8393200.1"/>
    </source>
</evidence>
<feature type="transmembrane region" description="Helical" evidence="5">
    <location>
        <begin position="432"/>
        <end position="459"/>
    </location>
</feature>
<dbReference type="PANTHER" id="PTHR23502">
    <property type="entry name" value="MAJOR FACILITATOR SUPERFAMILY"/>
    <property type="match status" value="1"/>
</dbReference>
<accession>A0A5N7CG84</accession>
<keyword evidence="2 5" id="KW-0812">Transmembrane</keyword>
<dbReference type="Gene3D" id="1.20.1250.20">
    <property type="entry name" value="MFS general substrate transporter like domains"/>
    <property type="match status" value="1"/>
</dbReference>
<feature type="transmembrane region" description="Helical" evidence="5">
    <location>
        <begin position="161"/>
        <end position="179"/>
    </location>
</feature>
<feature type="transmembrane region" description="Helical" evidence="5">
    <location>
        <begin position="300"/>
        <end position="319"/>
    </location>
</feature>
<keyword evidence="3 5" id="KW-1133">Transmembrane helix</keyword>
<protein>
    <submittedName>
        <fullName evidence="6">Major facilitator superfamily domain-containing protein</fullName>
    </submittedName>
</protein>
<sequence>MYSGTANLDLSKLEKDGSEYIEKAEDYSPQIEDVPSSFPPGTDPYNWPIWKPSYWKLINLIPVVFHACMATFTASIIPAYKDIAQGLGVPLQKASYLISLQIAVLGGSPLSGNRCPNRTVSPTYASMAACRALTAFSISSAAAIRSALVAVIFFKGERGRYMGIWILMVTLGVPVGPLYFGFAVNHTGYRWVFWVLAITNGVQFILYIIFGPETRYVGGSTVDSSADFKNQYLSFRRIDPTPLTFSEFIHPLTMAKYPGVTIPAVVYAMVFLFGSVLITVEVPQLLQGKFGLNAEHLGLQFLGVMVGTVLGEQIGSPMSDYRINRRALHVTKAPEPGFRLWLSYPGIILTIADVIVFLVCTQKAPDGHWVVSPIVDTAVAAFGNQLVTTVMVTYAIDGHPDDAGSVGVFITSVRQAWGSIGPFWFPDMFANVGIAASSGLSSALILACSLLPTITVHLVGRKWR</sequence>
<evidence type="ECO:0000256" key="2">
    <source>
        <dbReference type="ARBA" id="ARBA00022692"/>
    </source>
</evidence>
<dbReference type="SUPFAM" id="SSF103473">
    <property type="entry name" value="MFS general substrate transporter"/>
    <property type="match status" value="1"/>
</dbReference>
<dbReference type="Proteomes" id="UP000326877">
    <property type="component" value="Unassembled WGS sequence"/>
</dbReference>
<gene>
    <name evidence="6" type="ORF">BDV23DRAFT_191893</name>
</gene>
<dbReference type="AlphaFoldDB" id="A0A5N7CG84"/>
<feature type="transmembrane region" description="Helical" evidence="5">
    <location>
        <begin position="191"/>
        <end position="210"/>
    </location>
</feature>
<organism evidence="6">
    <name type="scientific">Petromyces alliaceus</name>
    <name type="common">Aspergillus alliaceus</name>
    <dbReference type="NCBI Taxonomy" id="209559"/>
    <lineage>
        <taxon>Eukaryota</taxon>
        <taxon>Fungi</taxon>
        <taxon>Dikarya</taxon>
        <taxon>Ascomycota</taxon>
        <taxon>Pezizomycotina</taxon>
        <taxon>Eurotiomycetes</taxon>
        <taxon>Eurotiomycetidae</taxon>
        <taxon>Eurotiales</taxon>
        <taxon>Aspergillaceae</taxon>
        <taxon>Aspergillus</taxon>
        <taxon>Aspergillus subgen. Circumdati</taxon>
    </lineage>
</organism>
<feature type="transmembrane region" description="Helical" evidence="5">
    <location>
        <begin position="132"/>
        <end position="154"/>
    </location>
</feature>
<dbReference type="FunFam" id="1.20.1250.20:FF:000318">
    <property type="entry name" value="MFS multidrug transporter, putative"/>
    <property type="match status" value="1"/>
</dbReference>
<feature type="transmembrane region" description="Helical" evidence="5">
    <location>
        <begin position="340"/>
        <end position="359"/>
    </location>
</feature>
<feature type="transmembrane region" description="Helical" evidence="5">
    <location>
        <begin position="54"/>
        <end position="74"/>
    </location>
</feature>
<dbReference type="Pfam" id="PF07690">
    <property type="entry name" value="MFS_1"/>
    <property type="match status" value="1"/>
</dbReference>